<evidence type="ECO:0000313" key="1">
    <source>
        <dbReference type="EMBL" id="KAK9081077.1"/>
    </source>
</evidence>
<dbReference type="AlphaFoldDB" id="A0AAP0DYM4"/>
<reference evidence="1 2" key="1">
    <citation type="submission" date="2024-01" db="EMBL/GenBank/DDBJ databases">
        <title>Genome assemblies of Stephania.</title>
        <authorList>
            <person name="Yang L."/>
        </authorList>
    </citation>
    <scope>NUCLEOTIDE SEQUENCE [LARGE SCALE GENOMIC DNA]</scope>
    <source>
        <strain evidence="1">YNDBR</strain>
        <tissue evidence="1">Leaf</tissue>
    </source>
</reference>
<keyword evidence="2" id="KW-1185">Reference proteome</keyword>
<gene>
    <name evidence="1" type="ORF">Syun_031249</name>
</gene>
<proteinExistence type="predicted"/>
<accession>A0AAP0DYM4</accession>
<evidence type="ECO:0000313" key="2">
    <source>
        <dbReference type="Proteomes" id="UP001420932"/>
    </source>
</evidence>
<protein>
    <submittedName>
        <fullName evidence="1">Uncharacterized protein</fullName>
    </submittedName>
</protein>
<dbReference type="EMBL" id="JBBNAF010000057">
    <property type="protein sequence ID" value="KAK9081077.1"/>
    <property type="molecule type" value="Genomic_DNA"/>
</dbReference>
<comment type="caution">
    <text evidence="1">The sequence shown here is derived from an EMBL/GenBank/DDBJ whole genome shotgun (WGS) entry which is preliminary data.</text>
</comment>
<dbReference type="Proteomes" id="UP001420932">
    <property type="component" value="Unassembled WGS sequence"/>
</dbReference>
<organism evidence="1 2">
    <name type="scientific">Stephania yunnanensis</name>
    <dbReference type="NCBI Taxonomy" id="152371"/>
    <lineage>
        <taxon>Eukaryota</taxon>
        <taxon>Viridiplantae</taxon>
        <taxon>Streptophyta</taxon>
        <taxon>Embryophyta</taxon>
        <taxon>Tracheophyta</taxon>
        <taxon>Spermatophyta</taxon>
        <taxon>Magnoliopsida</taxon>
        <taxon>Ranunculales</taxon>
        <taxon>Menispermaceae</taxon>
        <taxon>Menispermoideae</taxon>
        <taxon>Cissampelideae</taxon>
        <taxon>Stephania</taxon>
    </lineage>
</organism>
<sequence length="86" mass="9382">MENLSKICFLISDSPATTSRDPTLFSNLVARWIGTPVGSSCVQIMGVPSPASTKNISSLKRKTTDCKAFPLLKKKLELDIGNDRLK</sequence>
<name>A0AAP0DYM4_9MAGN</name>